<proteinExistence type="predicted"/>
<reference evidence="1" key="1">
    <citation type="submission" date="2018-10" db="EMBL/GenBank/DDBJ databases">
        <title>Hidden diversity of soil giant viruses.</title>
        <authorList>
            <person name="Schulz F."/>
            <person name="Alteio L."/>
            <person name="Goudeau D."/>
            <person name="Ryan E.M."/>
            <person name="Malmstrom R.R."/>
            <person name="Blanchard J."/>
            <person name="Woyke T."/>
        </authorList>
    </citation>
    <scope>NUCLEOTIDE SEQUENCE</scope>
    <source>
        <strain evidence="1">EDV1</strain>
    </source>
</reference>
<accession>A0A3G4ZWR5</accession>
<dbReference type="EMBL" id="MK072099">
    <property type="protein sequence ID" value="AYV78794.1"/>
    <property type="molecule type" value="Genomic_DNA"/>
</dbReference>
<gene>
    <name evidence="1" type="ORF">Edafosvirus34_4</name>
</gene>
<protein>
    <submittedName>
        <fullName evidence="1">Uncharacterized protein</fullName>
    </submittedName>
</protein>
<sequence length="137" mass="16238">MTCFWKGIIKELGSKRIKNFLESESKVAIHKNKIIRFIELLKQKNIETVDVRWQNKEISDLELKQNIIHIENIDVKKINDGYDCSTCDPVLLLICQLFQVNIFHDYDGIKIEYINKKLKDNTNKLNFISDINHFEKL</sequence>
<organism evidence="1">
    <name type="scientific">Edafosvirus sp</name>
    <dbReference type="NCBI Taxonomy" id="2487765"/>
    <lineage>
        <taxon>Viruses</taxon>
        <taxon>Varidnaviria</taxon>
        <taxon>Bamfordvirae</taxon>
        <taxon>Nucleocytoviricota</taxon>
        <taxon>Megaviricetes</taxon>
        <taxon>Imitervirales</taxon>
        <taxon>Mimiviridae</taxon>
        <taxon>Klosneuvirinae</taxon>
    </lineage>
</organism>
<evidence type="ECO:0000313" key="1">
    <source>
        <dbReference type="EMBL" id="AYV78794.1"/>
    </source>
</evidence>
<name>A0A3G4ZWR5_9VIRU</name>